<name>A0A644T596_9ZZZZ</name>
<dbReference type="Gene3D" id="1.10.10.10">
    <property type="entry name" value="Winged helix-like DNA-binding domain superfamily/Winged helix DNA-binding domain"/>
    <property type="match status" value="2"/>
</dbReference>
<evidence type="ECO:0000259" key="2">
    <source>
        <dbReference type="Pfam" id="PF17726"/>
    </source>
</evidence>
<accession>A0A644T596</accession>
<evidence type="ECO:0000313" key="3">
    <source>
        <dbReference type="EMBL" id="MPL62106.1"/>
    </source>
</evidence>
<feature type="domain" description="Dam-replacing protein HTH" evidence="2">
    <location>
        <begin position="59"/>
        <end position="125"/>
    </location>
</feature>
<gene>
    <name evidence="3" type="ORF">SDC9_07705</name>
</gene>
<comment type="caution">
    <text evidence="3">The sequence shown here is derived from an EMBL/GenBank/DDBJ whole genome shotgun (WGS) entry which is preliminary data.</text>
</comment>
<organism evidence="3">
    <name type="scientific">bioreactor metagenome</name>
    <dbReference type="NCBI Taxonomy" id="1076179"/>
    <lineage>
        <taxon>unclassified sequences</taxon>
        <taxon>metagenomes</taxon>
        <taxon>ecological metagenomes</taxon>
    </lineage>
</organism>
<feature type="domain" description="Dam-replacing protein HTH" evidence="2">
    <location>
        <begin position="321"/>
        <end position="387"/>
    </location>
</feature>
<dbReference type="InterPro" id="IPR041368">
    <property type="entry name" value="DRP_C"/>
</dbReference>
<feature type="region of interest" description="Disordered" evidence="1">
    <location>
        <begin position="264"/>
        <end position="289"/>
    </location>
</feature>
<proteinExistence type="predicted"/>
<dbReference type="EMBL" id="VSSQ01000016">
    <property type="protein sequence ID" value="MPL62106.1"/>
    <property type="molecule type" value="Genomic_DNA"/>
</dbReference>
<reference evidence="3" key="1">
    <citation type="submission" date="2019-08" db="EMBL/GenBank/DDBJ databases">
        <authorList>
            <person name="Kucharzyk K."/>
            <person name="Murdoch R.W."/>
            <person name="Higgins S."/>
            <person name="Loffler F."/>
        </authorList>
    </citation>
    <scope>NUCLEOTIDE SEQUENCE</scope>
</reference>
<dbReference type="InterPro" id="IPR036388">
    <property type="entry name" value="WH-like_DNA-bd_sf"/>
</dbReference>
<evidence type="ECO:0000256" key="1">
    <source>
        <dbReference type="SAM" id="MobiDB-lite"/>
    </source>
</evidence>
<protein>
    <recommendedName>
        <fullName evidence="2">Dam-replacing protein HTH domain-containing protein</fullName>
    </recommendedName>
</protein>
<dbReference type="AlphaFoldDB" id="A0A644T596"/>
<dbReference type="Pfam" id="PF17726">
    <property type="entry name" value="DpnI_C"/>
    <property type="match status" value="2"/>
</dbReference>
<sequence length="903" mass="106334">MDDKGNLEEIERLLNYSHGNDSSKEYDVVFEDGHYFIHGKPITEKSDKNISRSKTSDLNGWKKIIFEKINGLNSEIFSLNDLYEFIPEFQRNNPNNHHIKDKIRQTLQQLKNLNLIEFLGRGEYKNLSYNHSNLEKDGNFDNSSQFSLKYKFISWYSSMAPDNHKRWFKNNLKAKINEIDNKYHASFYHNLFDIDLDKKNEEIGVIQLNIYQRRAAMNKTFENYVRMSGGIAKEIITYYLDFLKNKEFEKELSNESSYKSDFQNNIESESDKNRHSTFDPLNNKNKDYSKYNDYKKQSLNTSKSTHDKDLDYFKFIIRNFKGWNKAVFDKIMVLGSESFTSQDLFVFASDFQVLFPNNNDIKKSISNSIQKLRSLGLIESVSRGKYKNRMYWHLISEKNNEEFNTPYSNKKRNKYIIADNTVNTVGQYFILQNASDQFILEEFLEYFNKVPISENYKFWINDNIKIKIEEINVYYKWSFKKSLFDIKSQEDIEFIEKNIDNSNKNSSFERYNSYCNGIAKGIIQNYTKFLKSDIFKTEIKLDKIENVSKNIKLNEDSNILTTDSGIKRKIKLDNPIFSNDTSDEILNIEESVHKDEKKICEFCGEPLPKNYSKNICKNCNRKSYAIKIVNILLTHFTPEFGFTKEKLISLGYDSIQVSDYIWILLEYGLIIESSGKYYLEKKEILDKFIEENNPDSGDTTSKIDFNKNIESERKNSDKWIKNDKISLKLKKICSECGENLPISNFALSDKNKNCLSKYCKKCSRKLLNNSSFNDKSTNQKVGMILKEKINDFENGIYSNDFNIEGNKEKRGNNQNNNLKVLITKPNNFSSYELNDFQVVIFEKINEINREHFALKDLYKFIPLFRMKFSNVNKKIIETTLMELIDLNLIESNNNGYKIINGKY</sequence>